<evidence type="ECO:0000313" key="23">
    <source>
        <dbReference type="EMBL" id="ATQ43794.1"/>
    </source>
</evidence>
<keyword evidence="9" id="KW-0479">Metal-binding</keyword>
<dbReference type="Proteomes" id="UP000228945">
    <property type="component" value="Chromosome"/>
</dbReference>
<proteinExistence type="predicted"/>
<comment type="subunit">
    <text evidence="19">Homodimer. The monomeric form is inactive while the homodimer is active.</text>
</comment>
<dbReference type="GO" id="GO:0046872">
    <property type="term" value="F:metal ion binding"/>
    <property type="evidence" value="ECO:0007669"/>
    <property type="project" value="UniProtKB-KW"/>
</dbReference>
<comment type="subcellular location">
    <subcellularLocation>
        <location evidence="1">Endoplasmic reticulum</location>
    </subcellularLocation>
    <subcellularLocation>
        <location evidence="3">Golgi apparatus</location>
    </subcellularLocation>
    <subcellularLocation>
        <location evidence="2">Lysosome</location>
    </subcellularLocation>
    <subcellularLocation>
        <location evidence="4">Secreted</location>
    </subcellularLocation>
</comment>
<dbReference type="Pfam" id="PF04389">
    <property type="entry name" value="Peptidase_M28"/>
    <property type="match status" value="1"/>
</dbReference>
<keyword evidence="13" id="KW-0862">Zinc</keyword>
<dbReference type="GO" id="GO:0005576">
    <property type="term" value="C:extracellular region"/>
    <property type="evidence" value="ECO:0007669"/>
    <property type="project" value="UniProtKB-SubCell"/>
</dbReference>
<dbReference type="InterPro" id="IPR039866">
    <property type="entry name" value="CPQ"/>
</dbReference>
<organism evidence="23 24">
    <name type="scientific">Caulobacter mirabilis</name>
    <dbReference type="NCBI Taxonomy" id="69666"/>
    <lineage>
        <taxon>Bacteria</taxon>
        <taxon>Pseudomonadati</taxon>
        <taxon>Pseudomonadota</taxon>
        <taxon>Alphaproteobacteria</taxon>
        <taxon>Caulobacterales</taxon>
        <taxon>Caulobacteraceae</taxon>
        <taxon>Caulobacter</taxon>
    </lineage>
</organism>
<dbReference type="GO" id="GO:0005764">
    <property type="term" value="C:lysosome"/>
    <property type="evidence" value="ECO:0007669"/>
    <property type="project" value="UniProtKB-SubCell"/>
</dbReference>
<evidence type="ECO:0000256" key="16">
    <source>
        <dbReference type="ARBA" id="ARBA00023145"/>
    </source>
</evidence>
<evidence type="ECO:0000256" key="10">
    <source>
        <dbReference type="ARBA" id="ARBA00022729"/>
    </source>
</evidence>
<name>A0A2D2B0L8_9CAUL</name>
<evidence type="ECO:0000256" key="19">
    <source>
        <dbReference type="ARBA" id="ARBA00025833"/>
    </source>
</evidence>
<dbReference type="Gene3D" id="3.40.630.10">
    <property type="entry name" value="Zn peptidases"/>
    <property type="match status" value="1"/>
</dbReference>
<protein>
    <recommendedName>
        <fullName evidence="5">Carboxypeptidase Q</fullName>
    </recommendedName>
    <alternativeName>
        <fullName evidence="20">Plasma glutamate carboxypeptidase</fullName>
    </alternativeName>
</protein>
<gene>
    <name evidence="23" type="ORF">CSW64_16030</name>
</gene>
<dbReference type="Gene3D" id="3.50.30.30">
    <property type="match status" value="1"/>
</dbReference>
<evidence type="ECO:0000256" key="2">
    <source>
        <dbReference type="ARBA" id="ARBA00004371"/>
    </source>
</evidence>
<dbReference type="AlphaFoldDB" id="A0A2D2B0L8"/>
<keyword evidence="17" id="KW-0325">Glycoprotein</keyword>
<dbReference type="SUPFAM" id="SSF53187">
    <property type="entry name" value="Zn-dependent exopeptidases"/>
    <property type="match status" value="1"/>
</dbReference>
<sequence>MRISLLALAASLALSTAAVAAEPVDTAAALRDKALVDQTAWTVLDDLTTGIGPRPVGSPAMARAKDWGVDTLKKLGFENIRVEEFAKPSWARGPESASVVAPYPFRLSIIGLGNSVPTPAKGIEAEIVVFKAYADLLAAPAGSLNGKIAVVTQAMTRTQDGQGYGAAGVARRSGPSEAAKRGAVAYLVRSISTSDSRLAHTGGTRYAEGVARIPAAALGVPDADLLERLAARGPVKVKLAMASTTSDKTVAWNISGDIPGSEKPEEVIVIGGHLDSWDVGTGAIDDASGIAITTAAAKLIGDLPRHPRRTIRVVMWGSEETGGSSEAYAKAHKDILGNIITASESDLGADRVYALQLPKGAAATPLGGQLASLLAPLKVIVSREEATFGGSDVEGLQDAGVPVFGLRQDASRYFDLHHSEDDTIDKVDPRQLSQNVAAWASTLYMIADSDIDFRALKDSK</sequence>
<evidence type="ECO:0000313" key="24">
    <source>
        <dbReference type="Proteomes" id="UP000228945"/>
    </source>
</evidence>
<dbReference type="PANTHER" id="PTHR12053">
    <property type="entry name" value="PROTEASE FAMILY M28 PLASMA GLUTAMATE CARBOXYPEPTIDASE-RELATED"/>
    <property type="match status" value="1"/>
</dbReference>
<keyword evidence="12" id="KW-0256">Endoplasmic reticulum</keyword>
<dbReference type="InterPro" id="IPR007484">
    <property type="entry name" value="Peptidase_M28"/>
</dbReference>
<evidence type="ECO:0000256" key="17">
    <source>
        <dbReference type="ARBA" id="ARBA00023180"/>
    </source>
</evidence>
<keyword evidence="11" id="KW-0378">Hydrolase</keyword>
<evidence type="ECO:0000256" key="12">
    <source>
        <dbReference type="ARBA" id="ARBA00022824"/>
    </source>
</evidence>
<keyword evidence="10 21" id="KW-0732">Signal</keyword>
<accession>A0A2D2B0L8</accession>
<dbReference type="KEGG" id="cmb:CSW64_16030"/>
<keyword evidence="7" id="KW-0121">Carboxypeptidase</keyword>
<evidence type="ECO:0000256" key="11">
    <source>
        <dbReference type="ARBA" id="ARBA00022801"/>
    </source>
</evidence>
<dbReference type="GO" id="GO:0004180">
    <property type="term" value="F:carboxypeptidase activity"/>
    <property type="evidence" value="ECO:0007669"/>
    <property type="project" value="UniProtKB-KW"/>
</dbReference>
<evidence type="ECO:0000256" key="8">
    <source>
        <dbReference type="ARBA" id="ARBA00022670"/>
    </source>
</evidence>
<feature type="signal peptide" evidence="21">
    <location>
        <begin position="1"/>
        <end position="20"/>
    </location>
</feature>
<evidence type="ECO:0000256" key="20">
    <source>
        <dbReference type="ARBA" id="ARBA00033328"/>
    </source>
</evidence>
<evidence type="ECO:0000256" key="21">
    <source>
        <dbReference type="SAM" id="SignalP"/>
    </source>
</evidence>
<evidence type="ECO:0000256" key="9">
    <source>
        <dbReference type="ARBA" id="ARBA00022723"/>
    </source>
</evidence>
<evidence type="ECO:0000256" key="18">
    <source>
        <dbReference type="ARBA" id="ARBA00023228"/>
    </source>
</evidence>
<keyword evidence="15" id="KW-0482">Metalloprotease</keyword>
<evidence type="ECO:0000256" key="4">
    <source>
        <dbReference type="ARBA" id="ARBA00004613"/>
    </source>
</evidence>
<evidence type="ECO:0000256" key="6">
    <source>
        <dbReference type="ARBA" id="ARBA00022525"/>
    </source>
</evidence>
<keyword evidence="18" id="KW-0458">Lysosome</keyword>
<dbReference type="RefSeq" id="WP_099623042.1">
    <property type="nucleotide sequence ID" value="NZ_CP024201.1"/>
</dbReference>
<evidence type="ECO:0000256" key="7">
    <source>
        <dbReference type="ARBA" id="ARBA00022645"/>
    </source>
</evidence>
<keyword evidence="8" id="KW-0645">Protease</keyword>
<evidence type="ECO:0000256" key="14">
    <source>
        <dbReference type="ARBA" id="ARBA00023034"/>
    </source>
</evidence>
<keyword evidence="24" id="KW-1185">Reference proteome</keyword>
<evidence type="ECO:0000256" key="3">
    <source>
        <dbReference type="ARBA" id="ARBA00004555"/>
    </source>
</evidence>
<feature type="chain" id="PRO_5013844056" description="Carboxypeptidase Q" evidence="21">
    <location>
        <begin position="21"/>
        <end position="460"/>
    </location>
</feature>
<dbReference type="GO" id="GO:0070573">
    <property type="term" value="F:metallodipeptidase activity"/>
    <property type="evidence" value="ECO:0007669"/>
    <property type="project" value="InterPro"/>
</dbReference>
<feature type="domain" description="Peptidase M28" evidence="22">
    <location>
        <begin position="253"/>
        <end position="440"/>
    </location>
</feature>
<dbReference type="PANTHER" id="PTHR12053:SF3">
    <property type="entry name" value="CARBOXYPEPTIDASE Q"/>
    <property type="match status" value="1"/>
</dbReference>
<evidence type="ECO:0000256" key="1">
    <source>
        <dbReference type="ARBA" id="ARBA00004240"/>
    </source>
</evidence>
<keyword evidence="16" id="KW-0865">Zymogen</keyword>
<evidence type="ECO:0000256" key="15">
    <source>
        <dbReference type="ARBA" id="ARBA00023049"/>
    </source>
</evidence>
<keyword evidence="14" id="KW-0333">Golgi apparatus</keyword>
<evidence type="ECO:0000256" key="13">
    <source>
        <dbReference type="ARBA" id="ARBA00022833"/>
    </source>
</evidence>
<dbReference type="GO" id="GO:0006508">
    <property type="term" value="P:proteolysis"/>
    <property type="evidence" value="ECO:0007669"/>
    <property type="project" value="UniProtKB-KW"/>
</dbReference>
<evidence type="ECO:0000259" key="22">
    <source>
        <dbReference type="Pfam" id="PF04389"/>
    </source>
</evidence>
<evidence type="ECO:0000256" key="5">
    <source>
        <dbReference type="ARBA" id="ARBA00014116"/>
    </source>
</evidence>
<dbReference type="EMBL" id="CP024201">
    <property type="protein sequence ID" value="ATQ43794.1"/>
    <property type="molecule type" value="Genomic_DNA"/>
</dbReference>
<reference evidence="23 24" key="1">
    <citation type="submission" date="2017-10" db="EMBL/GenBank/DDBJ databases">
        <title>Genome sequence of Caulobacter mirabilis FWC38.</title>
        <authorList>
            <person name="Fiebig A."/>
            <person name="Crosson S."/>
        </authorList>
    </citation>
    <scope>NUCLEOTIDE SEQUENCE [LARGE SCALE GENOMIC DNA]</scope>
    <source>
        <strain evidence="23 24">FWC 38</strain>
    </source>
</reference>
<keyword evidence="6" id="KW-0964">Secreted</keyword>
<dbReference type="OrthoDB" id="9769665at2"/>